<keyword evidence="1" id="KW-0812">Transmembrane</keyword>
<keyword evidence="3" id="KW-1185">Reference proteome</keyword>
<evidence type="ECO:0000313" key="3">
    <source>
        <dbReference type="Proteomes" id="UP001144204"/>
    </source>
</evidence>
<dbReference type="Pfam" id="PF19700">
    <property type="entry name" value="DUF6198"/>
    <property type="match status" value="1"/>
</dbReference>
<name>A0A9W6B108_9LACO</name>
<evidence type="ECO:0000256" key="1">
    <source>
        <dbReference type="SAM" id="Phobius"/>
    </source>
</evidence>
<protein>
    <submittedName>
        <fullName evidence="2">Membrane protein</fullName>
    </submittedName>
</protein>
<evidence type="ECO:0000313" key="2">
    <source>
        <dbReference type="EMBL" id="GLB46169.1"/>
    </source>
</evidence>
<keyword evidence="1" id="KW-0472">Membrane</keyword>
<feature type="transmembrane region" description="Helical" evidence="1">
    <location>
        <begin position="177"/>
        <end position="208"/>
    </location>
</feature>
<gene>
    <name evidence="2" type="ORF">WR164_01480</name>
</gene>
<reference evidence="2" key="1">
    <citation type="submission" date="2022-07" db="EMBL/GenBank/DDBJ databases">
        <authorList>
            <person name="Kouya T."/>
            <person name="Ishiyama Y."/>
        </authorList>
    </citation>
    <scope>NUCLEOTIDE SEQUENCE</scope>
    <source>
        <strain evidence="2">WR16-4</strain>
    </source>
</reference>
<dbReference type="AlphaFoldDB" id="A0A9W6B108"/>
<dbReference type="Proteomes" id="UP001144204">
    <property type="component" value="Unassembled WGS sequence"/>
</dbReference>
<reference evidence="2" key="2">
    <citation type="journal article" date="2023" name="PLoS ONE">
        <title>Philodulcilactobacillus myokoensis gen. nov., sp. nov., a fructophilic, acidophilic, and agar-phobic lactic acid bacterium isolated from fermented vegetable extracts.</title>
        <authorList>
            <person name="Kouya T."/>
            <person name="Ishiyama Y."/>
            <person name="Ohashi S."/>
            <person name="Kumakubo R."/>
            <person name="Yamazaki T."/>
            <person name="Otaki T."/>
        </authorList>
    </citation>
    <scope>NUCLEOTIDE SEQUENCE</scope>
    <source>
        <strain evidence="2">WR16-4</strain>
    </source>
</reference>
<proteinExistence type="predicted"/>
<accession>A0A9W6B108</accession>
<comment type="caution">
    <text evidence="2">The sequence shown here is derived from an EMBL/GenBank/DDBJ whole genome shotgun (WGS) entry which is preliminary data.</text>
</comment>
<dbReference type="EMBL" id="BRPL01000002">
    <property type="protein sequence ID" value="GLB46169.1"/>
    <property type="molecule type" value="Genomic_DNA"/>
</dbReference>
<dbReference type="InterPro" id="IPR038750">
    <property type="entry name" value="YczE/YyaS-like"/>
</dbReference>
<dbReference type="PANTHER" id="PTHR40078:SF1">
    <property type="entry name" value="INTEGRAL MEMBRANE PROTEIN"/>
    <property type="match status" value="1"/>
</dbReference>
<dbReference type="PANTHER" id="PTHR40078">
    <property type="entry name" value="INTEGRAL MEMBRANE PROTEIN-RELATED"/>
    <property type="match status" value="1"/>
</dbReference>
<organism evidence="2 3">
    <name type="scientific">Philodulcilactobacillus myokoensis</name>
    <dbReference type="NCBI Taxonomy" id="2929573"/>
    <lineage>
        <taxon>Bacteria</taxon>
        <taxon>Bacillati</taxon>
        <taxon>Bacillota</taxon>
        <taxon>Bacilli</taxon>
        <taxon>Lactobacillales</taxon>
        <taxon>Lactobacillaceae</taxon>
        <taxon>Philodulcilactobacillus</taxon>
    </lineage>
</organism>
<dbReference type="RefSeq" id="WP_286135624.1">
    <property type="nucleotide sequence ID" value="NZ_BRPL01000002.1"/>
</dbReference>
<feature type="transmembrane region" description="Helical" evidence="1">
    <location>
        <begin position="63"/>
        <end position="84"/>
    </location>
</feature>
<feature type="transmembrane region" description="Helical" evidence="1">
    <location>
        <begin position="91"/>
        <end position="110"/>
    </location>
</feature>
<keyword evidence="1" id="KW-1133">Transmembrane helix</keyword>
<feature type="transmembrane region" description="Helical" evidence="1">
    <location>
        <begin position="116"/>
        <end position="138"/>
    </location>
</feature>
<sequence length="316" mass="35623">MDKSIDKNSNHKSSNQSNFLNMVLRTIMAFAGVSLVGLGAAFMREGHVGLDPFTALNIGVSKLLGMDLGSWQLIANLIIFVLVVIFDRKQIGIGTIINMVLVGYEIQWFSAMYESWGIHLDFFVIIGDAVIGLILFTLGTSVYMSSKLGAAPYDAIAPIISDKTHGKYQIVRSIQDILFMVAGYFAGGSVGIMTVITAFFAGPLIAVWNRNVSDIIMKHIEHFSNQPTFYGVEHGVIDFSKLGYKWLNYAYKRTVYMQRHLSGYSDQELQDLIDENTRHLKQNMLLNRQIERDRKQLIGELKRRQIPTDDENTKNQ</sequence>
<feature type="transmembrane region" description="Helical" evidence="1">
    <location>
        <begin position="20"/>
        <end position="43"/>
    </location>
</feature>